<evidence type="ECO:0000313" key="3">
    <source>
        <dbReference type="EMBL" id="EFX85984.1"/>
    </source>
</evidence>
<dbReference type="KEGG" id="dpx:DAPPUDRAFT_313570"/>
<organism evidence="3 4">
    <name type="scientific">Daphnia pulex</name>
    <name type="common">Water flea</name>
    <dbReference type="NCBI Taxonomy" id="6669"/>
    <lineage>
        <taxon>Eukaryota</taxon>
        <taxon>Metazoa</taxon>
        <taxon>Ecdysozoa</taxon>
        <taxon>Arthropoda</taxon>
        <taxon>Crustacea</taxon>
        <taxon>Branchiopoda</taxon>
        <taxon>Diplostraca</taxon>
        <taxon>Cladocera</taxon>
        <taxon>Anomopoda</taxon>
        <taxon>Daphniidae</taxon>
        <taxon>Daphnia</taxon>
    </lineage>
</organism>
<sequence>MSKMSVVLLVFIGLTSSALARINLHDGPLFSGATSFTLELETRTLTKPTPCFVTSGDVSQCRRKRGIEENPKIVSHHSNLAPSAVVGIEATPVPRVSRMGLGSSHRYNSNLRVFSSLDDASYSGNHYRQPVVTRGRNNVISVGDCGMSTVNFSEFLSCLGLDVQQTTTLTATFTETSILSTGYTTMTVLGCTPAGFPYPSCSEEEVSNEGGEELNDSTTEFNHNDFSTPV</sequence>
<protein>
    <submittedName>
        <fullName evidence="3">Uncharacterized protein</fullName>
    </submittedName>
</protein>
<dbReference type="STRING" id="6669.E9G3I0"/>
<dbReference type="AlphaFoldDB" id="E9G3I0"/>
<feature type="compositionally biased region" description="Polar residues" evidence="1">
    <location>
        <begin position="216"/>
        <end position="230"/>
    </location>
</feature>
<dbReference type="OrthoDB" id="6353268at2759"/>
<dbReference type="Proteomes" id="UP000000305">
    <property type="component" value="Unassembled WGS sequence"/>
</dbReference>
<dbReference type="eggNOG" id="ENOG502T8TD">
    <property type="taxonomic scope" value="Eukaryota"/>
</dbReference>
<keyword evidence="2" id="KW-0732">Signal</keyword>
<feature type="region of interest" description="Disordered" evidence="1">
    <location>
        <begin position="203"/>
        <end position="230"/>
    </location>
</feature>
<dbReference type="PhylomeDB" id="E9G3I0"/>
<reference evidence="3 4" key="1">
    <citation type="journal article" date="2011" name="Science">
        <title>The ecoresponsive genome of Daphnia pulex.</title>
        <authorList>
            <person name="Colbourne J.K."/>
            <person name="Pfrender M.E."/>
            <person name="Gilbert D."/>
            <person name="Thomas W.K."/>
            <person name="Tucker A."/>
            <person name="Oakley T.H."/>
            <person name="Tokishita S."/>
            <person name="Aerts A."/>
            <person name="Arnold G.J."/>
            <person name="Basu M.K."/>
            <person name="Bauer D.J."/>
            <person name="Caceres C.E."/>
            <person name="Carmel L."/>
            <person name="Casola C."/>
            <person name="Choi J.H."/>
            <person name="Detter J.C."/>
            <person name="Dong Q."/>
            <person name="Dusheyko S."/>
            <person name="Eads B.D."/>
            <person name="Frohlich T."/>
            <person name="Geiler-Samerotte K.A."/>
            <person name="Gerlach D."/>
            <person name="Hatcher P."/>
            <person name="Jogdeo S."/>
            <person name="Krijgsveld J."/>
            <person name="Kriventseva E.V."/>
            <person name="Kultz D."/>
            <person name="Laforsch C."/>
            <person name="Lindquist E."/>
            <person name="Lopez J."/>
            <person name="Manak J.R."/>
            <person name="Muller J."/>
            <person name="Pangilinan J."/>
            <person name="Patwardhan R.P."/>
            <person name="Pitluck S."/>
            <person name="Pritham E.J."/>
            <person name="Rechtsteiner A."/>
            <person name="Rho M."/>
            <person name="Rogozin I.B."/>
            <person name="Sakarya O."/>
            <person name="Salamov A."/>
            <person name="Schaack S."/>
            <person name="Shapiro H."/>
            <person name="Shiga Y."/>
            <person name="Skalitzky C."/>
            <person name="Smith Z."/>
            <person name="Souvorov A."/>
            <person name="Sung W."/>
            <person name="Tang Z."/>
            <person name="Tsuchiya D."/>
            <person name="Tu H."/>
            <person name="Vos H."/>
            <person name="Wang M."/>
            <person name="Wolf Y.I."/>
            <person name="Yamagata H."/>
            <person name="Yamada T."/>
            <person name="Ye Y."/>
            <person name="Shaw J.R."/>
            <person name="Andrews J."/>
            <person name="Crease T.J."/>
            <person name="Tang H."/>
            <person name="Lucas S.M."/>
            <person name="Robertson H.M."/>
            <person name="Bork P."/>
            <person name="Koonin E.V."/>
            <person name="Zdobnov E.M."/>
            <person name="Grigoriev I.V."/>
            <person name="Lynch M."/>
            <person name="Boore J.L."/>
        </authorList>
    </citation>
    <scope>NUCLEOTIDE SEQUENCE [LARGE SCALE GENOMIC DNA]</scope>
</reference>
<keyword evidence="4" id="KW-1185">Reference proteome</keyword>
<accession>E9G3I0</accession>
<feature type="chain" id="PRO_5003239995" evidence="2">
    <location>
        <begin position="21"/>
        <end position="230"/>
    </location>
</feature>
<feature type="compositionally biased region" description="Acidic residues" evidence="1">
    <location>
        <begin position="203"/>
        <end position="215"/>
    </location>
</feature>
<dbReference type="InParanoid" id="E9G3I0"/>
<feature type="signal peptide" evidence="2">
    <location>
        <begin position="1"/>
        <end position="20"/>
    </location>
</feature>
<name>E9G3I0_DAPPU</name>
<gene>
    <name evidence="3" type="ORF">DAPPUDRAFT_313570</name>
</gene>
<dbReference type="EMBL" id="GL732531">
    <property type="protein sequence ID" value="EFX85984.1"/>
    <property type="molecule type" value="Genomic_DNA"/>
</dbReference>
<evidence type="ECO:0000256" key="1">
    <source>
        <dbReference type="SAM" id="MobiDB-lite"/>
    </source>
</evidence>
<proteinExistence type="predicted"/>
<evidence type="ECO:0000313" key="4">
    <source>
        <dbReference type="Proteomes" id="UP000000305"/>
    </source>
</evidence>
<evidence type="ECO:0000256" key="2">
    <source>
        <dbReference type="SAM" id="SignalP"/>
    </source>
</evidence>
<dbReference type="HOGENOM" id="CLU_075652_0_0_1"/>